<dbReference type="PANTHER" id="PTHR15615:SF94">
    <property type="entry name" value="PHO85 CYCLIN-6-RELATED"/>
    <property type="match status" value="1"/>
</dbReference>
<dbReference type="GO" id="GO:0019901">
    <property type="term" value="F:protein kinase binding"/>
    <property type="evidence" value="ECO:0007669"/>
    <property type="project" value="InterPro"/>
</dbReference>
<dbReference type="GO" id="GO:0000307">
    <property type="term" value="C:cyclin-dependent protein kinase holoenzyme complex"/>
    <property type="evidence" value="ECO:0007669"/>
    <property type="project" value="TreeGrafter"/>
</dbReference>
<keyword evidence="3" id="KW-1185">Reference proteome</keyword>
<dbReference type="Pfam" id="PF08613">
    <property type="entry name" value="Cyclin"/>
    <property type="match status" value="1"/>
</dbReference>
<dbReference type="InterPro" id="IPR013922">
    <property type="entry name" value="Cyclin_PHO80-like"/>
</dbReference>
<reference evidence="2" key="1">
    <citation type="submission" date="2022-01" db="EMBL/GenBank/DDBJ databases">
        <title>Comparative genomics reveals a dynamic genome evolution in the ectomycorrhizal milk-cap (Lactarius) mushrooms.</title>
        <authorList>
            <consortium name="DOE Joint Genome Institute"/>
            <person name="Lebreton A."/>
            <person name="Tang N."/>
            <person name="Kuo A."/>
            <person name="LaButti K."/>
            <person name="Drula E."/>
            <person name="Barry K."/>
            <person name="Clum A."/>
            <person name="Lipzen A."/>
            <person name="Mousain D."/>
            <person name="Ng V."/>
            <person name="Wang R."/>
            <person name="Wang X."/>
            <person name="Dai Y."/>
            <person name="Henrissat B."/>
            <person name="Grigoriev I.V."/>
            <person name="Guerin-Laguette A."/>
            <person name="Yu F."/>
            <person name="Martin F.M."/>
        </authorList>
    </citation>
    <scope>NUCLEOTIDE SEQUENCE</scope>
    <source>
        <strain evidence="2">QP</strain>
    </source>
</reference>
<evidence type="ECO:0000256" key="1">
    <source>
        <dbReference type="SAM" id="MobiDB-lite"/>
    </source>
</evidence>
<comment type="caution">
    <text evidence="2">The sequence shown here is derived from an EMBL/GenBank/DDBJ whole genome shotgun (WGS) entry which is preliminary data.</text>
</comment>
<dbReference type="AlphaFoldDB" id="A0AAD4QB28"/>
<protein>
    <submittedName>
        <fullName evidence="2">Uncharacterized protein</fullName>
    </submittedName>
</protein>
<dbReference type="EMBL" id="JAKELL010000059">
    <property type="protein sequence ID" value="KAH8985911.1"/>
    <property type="molecule type" value="Genomic_DNA"/>
</dbReference>
<dbReference type="PANTHER" id="PTHR15615">
    <property type="match status" value="1"/>
</dbReference>
<dbReference type="GO" id="GO:0016538">
    <property type="term" value="F:cyclin-dependent protein serine/threonine kinase regulator activity"/>
    <property type="evidence" value="ECO:0007669"/>
    <property type="project" value="TreeGrafter"/>
</dbReference>
<evidence type="ECO:0000313" key="2">
    <source>
        <dbReference type="EMBL" id="KAH8985911.1"/>
    </source>
</evidence>
<feature type="region of interest" description="Disordered" evidence="1">
    <location>
        <begin position="24"/>
        <end position="59"/>
    </location>
</feature>
<evidence type="ECO:0000313" key="3">
    <source>
        <dbReference type="Proteomes" id="UP001201163"/>
    </source>
</evidence>
<proteinExistence type="predicted"/>
<organism evidence="2 3">
    <name type="scientific">Lactarius akahatsu</name>
    <dbReference type="NCBI Taxonomy" id="416441"/>
    <lineage>
        <taxon>Eukaryota</taxon>
        <taxon>Fungi</taxon>
        <taxon>Dikarya</taxon>
        <taxon>Basidiomycota</taxon>
        <taxon>Agaricomycotina</taxon>
        <taxon>Agaricomycetes</taxon>
        <taxon>Russulales</taxon>
        <taxon>Russulaceae</taxon>
        <taxon>Lactarius</taxon>
    </lineage>
</organism>
<accession>A0AAD4QB28</accession>
<dbReference type="Gene3D" id="1.10.472.10">
    <property type="entry name" value="Cyclin-like"/>
    <property type="match status" value="1"/>
</dbReference>
<name>A0AAD4QB28_9AGAM</name>
<gene>
    <name evidence="2" type="ORF">EDB92DRAFT_2024321</name>
</gene>
<sequence length="390" mass="42545">MLALLNIPSSSTLALLHLPHPPITRRESTRRSVPSSITVVPPPRPHPSTSHSQYPTLQPLRSRPHPLPFLLQRPQPYLTSTNTPHKTFFASLAALLSRSLTRTMLYQSLRHHLLHLSQPTLPTLLCSVIHTAPSGHPFTLASRIALTTSTPSLSFHARNVPTITLESYRLRILNSRKRRRGREFIIDNFNIHRLVIAGVTVASKFFSDVFYTNSRYAKGLIDPQVGGLPQAELNQLELSFSPSQSDFRSRISPDEMQFLCTAAAIAHSQGKHSPRTHPPSDPPIPIIAAPLRTMGRGWDAYVAMAPALPHAADVKNSCNQASSASLASACSRATSISEAGNGEVPMVEVTGGARTTSRRCAPRGACAVVTIRDEGEERGGRTGKGSIWTD</sequence>
<dbReference type="Proteomes" id="UP001201163">
    <property type="component" value="Unassembled WGS sequence"/>
</dbReference>
<dbReference type="GO" id="GO:0005634">
    <property type="term" value="C:nucleus"/>
    <property type="evidence" value="ECO:0007669"/>
    <property type="project" value="TreeGrafter"/>
</dbReference>